<evidence type="ECO:0000256" key="5">
    <source>
        <dbReference type="ARBA" id="ARBA00013376"/>
    </source>
</evidence>
<feature type="binding site" evidence="13">
    <location>
        <position position="215"/>
    </location>
    <ligand>
        <name>L-homoserine</name>
        <dbReference type="ChEBI" id="CHEBI:57476"/>
    </ligand>
</feature>
<evidence type="ECO:0000259" key="14">
    <source>
        <dbReference type="Pfam" id="PF00742"/>
    </source>
</evidence>
<dbReference type="GO" id="GO:0009088">
    <property type="term" value="P:threonine biosynthetic process"/>
    <property type="evidence" value="ECO:0007669"/>
    <property type="project" value="UniProtKB-UniPathway"/>
</dbReference>
<name>Q896W0_CLOTE</name>
<comment type="pathway">
    <text evidence="1">Amino-acid biosynthesis; L-threonine biosynthesis; L-threonine from L-aspartate: step 3/5.</text>
</comment>
<dbReference type="STRING" id="212717.CTC_00886"/>
<feature type="domain" description="Aspartate/homoserine dehydrogenase NAD-binding" evidence="15">
    <location>
        <begin position="15"/>
        <end position="150"/>
    </location>
</feature>
<comment type="catalytic activity">
    <reaction evidence="11">
        <text>L-homoserine + NADP(+) = L-aspartate 4-semialdehyde + NADPH + H(+)</text>
        <dbReference type="Rhea" id="RHEA:15761"/>
        <dbReference type="ChEBI" id="CHEBI:15378"/>
        <dbReference type="ChEBI" id="CHEBI:57476"/>
        <dbReference type="ChEBI" id="CHEBI:57783"/>
        <dbReference type="ChEBI" id="CHEBI:58349"/>
        <dbReference type="ChEBI" id="CHEBI:537519"/>
        <dbReference type="EC" id="1.1.1.3"/>
    </reaction>
    <physiologicalReaction direction="right-to-left" evidence="11">
        <dbReference type="Rhea" id="RHEA:15763"/>
    </physiologicalReaction>
</comment>
<dbReference type="Pfam" id="PF00742">
    <property type="entry name" value="Homoserine_dh"/>
    <property type="match status" value="1"/>
</dbReference>
<dbReference type="HOGENOM" id="CLU_009116_1_2_9"/>
<keyword evidence="6" id="KW-0028">Amino-acid biosynthesis</keyword>
<dbReference type="KEGG" id="ctc:CTC_00886"/>
<dbReference type="EMBL" id="AE015927">
    <property type="protein sequence ID" value="AAO35480.1"/>
    <property type="molecule type" value="Genomic_DNA"/>
</dbReference>
<organism evidence="16 17">
    <name type="scientific">Clostridium tetani (strain Massachusetts / E88)</name>
    <dbReference type="NCBI Taxonomy" id="212717"/>
    <lineage>
        <taxon>Bacteria</taxon>
        <taxon>Bacillati</taxon>
        <taxon>Bacillota</taxon>
        <taxon>Clostridia</taxon>
        <taxon>Eubacteriales</taxon>
        <taxon>Clostridiaceae</taxon>
        <taxon>Clostridium</taxon>
    </lineage>
</organism>
<keyword evidence="8 16" id="KW-0560">Oxidoreductase</keyword>
<accession>Q896W0</accession>
<dbReference type="InterPro" id="IPR001342">
    <property type="entry name" value="HDH_cat"/>
</dbReference>
<dbReference type="PIRSF" id="PIRSF036497">
    <property type="entry name" value="HDH_short"/>
    <property type="match status" value="1"/>
</dbReference>
<evidence type="ECO:0000256" key="8">
    <source>
        <dbReference type="ARBA" id="ARBA00023002"/>
    </source>
</evidence>
<keyword evidence="13" id="KW-0521">NADP</keyword>
<dbReference type="EC" id="1.1.1.3" evidence="4"/>
<dbReference type="UniPathway" id="UPA00051">
    <property type="reaction ID" value="UER00465"/>
</dbReference>
<feature type="domain" description="Homoserine dehydrogenase catalytic" evidence="14">
    <location>
        <begin position="162"/>
        <end position="340"/>
    </location>
</feature>
<feature type="binding site" evidence="13">
    <location>
        <position position="130"/>
    </location>
    <ligand>
        <name>NADPH</name>
        <dbReference type="ChEBI" id="CHEBI:57783"/>
    </ligand>
</feature>
<dbReference type="UniPathway" id="UPA00050">
    <property type="reaction ID" value="UER00063"/>
</dbReference>
<evidence type="ECO:0000256" key="11">
    <source>
        <dbReference type="ARBA" id="ARBA00048841"/>
    </source>
</evidence>
<keyword evidence="10" id="KW-0486">Methionine biosynthesis</keyword>
<evidence type="ECO:0000256" key="9">
    <source>
        <dbReference type="ARBA" id="ARBA00023053"/>
    </source>
</evidence>
<dbReference type="Gene3D" id="3.40.50.720">
    <property type="entry name" value="NAD(P)-binding Rossmann-like Domain"/>
    <property type="match status" value="1"/>
</dbReference>
<dbReference type="InterPro" id="IPR036291">
    <property type="entry name" value="NAD(P)-bd_dom_sf"/>
</dbReference>
<evidence type="ECO:0000256" key="1">
    <source>
        <dbReference type="ARBA" id="ARBA00005056"/>
    </source>
</evidence>
<dbReference type="GO" id="GO:0004412">
    <property type="term" value="F:homoserine dehydrogenase activity"/>
    <property type="evidence" value="ECO:0007669"/>
    <property type="project" value="UniProtKB-EC"/>
</dbReference>
<dbReference type="Pfam" id="PF03447">
    <property type="entry name" value="NAD_binding_3"/>
    <property type="match status" value="1"/>
</dbReference>
<evidence type="ECO:0000259" key="15">
    <source>
        <dbReference type="Pfam" id="PF03447"/>
    </source>
</evidence>
<evidence type="ECO:0000313" key="17">
    <source>
        <dbReference type="Proteomes" id="UP000001412"/>
    </source>
</evidence>
<evidence type="ECO:0000256" key="12">
    <source>
        <dbReference type="PIRSR" id="PIRSR036497-1"/>
    </source>
</evidence>
<dbReference type="Gene3D" id="3.30.360.10">
    <property type="entry name" value="Dihydrodipicolinate Reductase, domain 2"/>
    <property type="match status" value="1"/>
</dbReference>
<dbReference type="AlphaFoldDB" id="Q896W0"/>
<dbReference type="InterPro" id="IPR005106">
    <property type="entry name" value="Asp/hSer_DH_NAD-bd"/>
</dbReference>
<dbReference type="Proteomes" id="UP000001412">
    <property type="component" value="Chromosome"/>
</dbReference>
<evidence type="ECO:0000256" key="2">
    <source>
        <dbReference type="ARBA" id="ARBA00005062"/>
    </source>
</evidence>
<evidence type="ECO:0000313" key="16">
    <source>
        <dbReference type="EMBL" id="AAO35480.1"/>
    </source>
</evidence>
<comment type="pathway">
    <text evidence="2">Amino-acid biosynthesis; L-methionine biosynthesis via de novo pathway; L-homoserine from L-aspartate: step 3/3.</text>
</comment>
<evidence type="ECO:0000256" key="3">
    <source>
        <dbReference type="ARBA" id="ARBA00006753"/>
    </source>
</evidence>
<dbReference type="SUPFAM" id="SSF51735">
    <property type="entry name" value="NAD(P)-binding Rossmann-fold domains"/>
    <property type="match status" value="1"/>
</dbReference>
<dbReference type="InterPro" id="IPR022697">
    <property type="entry name" value="HDH_short"/>
</dbReference>
<dbReference type="FunFam" id="3.30.360.10:FF:000005">
    <property type="entry name" value="Homoserine dehydrogenase"/>
    <property type="match status" value="1"/>
</dbReference>
<dbReference type="SUPFAM" id="SSF55347">
    <property type="entry name" value="Glyceraldehyde-3-phosphate dehydrogenase-like, C-terminal domain"/>
    <property type="match status" value="1"/>
</dbReference>
<feature type="binding site" evidence="13">
    <location>
        <begin position="15"/>
        <end position="20"/>
    </location>
    <ligand>
        <name>NADP(+)</name>
        <dbReference type="ChEBI" id="CHEBI:58349"/>
    </ligand>
</feature>
<evidence type="ECO:0000256" key="4">
    <source>
        <dbReference type="ARBA" id="ARBA00013213"/>
    </source>
</evidence>
<evidence type="ECO:0000256" key="13">
    <source>
        <dbReference type="PIRSR" id="PIRSR036497-2"/>
    </source>
</evidence>
<keyword evidence="9" id="KW-0915">Sodium</keyword>
<protein>
    <recommendedName>
        <fullName evidence="5">Homoserine dehydrogenase</fullName>
        <ecNumber evidence="4">1.1.1.3</ecNumber>
    </recommendedName>
</protein>
<sequence length="346" mass="38444">MELGDFMEKRILISGYGNIGREIVKLIQKNKEYYKYMYNLDLVICGIVGSNGCIFQDLGLNLNILLECGKGSEAIINYSKIYIDTFYNYPVFEGDIFIECSKSDIMTEGHSFEYIINAIDREMDIVLVSKGALTNNFSYLKELTKNKNIKLKYSGATSAALPTIDTAYYSLAGANITSIYGILNGTTNYILTKMFEEYCSFEEALQEAKEQGIAESDASLDIEGIDSASKMLIISNSVLNTDFSLEDVKIQGIQNIDKKYIKRAKKEDKVIKLISEVFYENGEANIKVSPKLIEKNNELNFVNGTNKGIVFCTEEMGNIFVFGGASSPKGAAAAAVKDVINILKES</sequence>
<feature type="active site" description="Proton donor" evidence="12">
    <location>
        <position position="230"/>
    </location>
</feature>
<gene>
    <name evidence="16" type="ordered locus">CTC_00886</name>
</gene>
<dbReference type="GO" id="GO:0050661">
    <property type="term" value="F:NADP binding"/>
    <property type="evidence" value="ECO:0007669"/>
    <property type="project" value="InterPro"/>
</dbReference>
<evidence type="ECO:0000256" key="10">
    <source>
        <dbReference type="ARBA" id="ARBA00023167"/>
    </source>
</evidence>
<dbReference type="PANTHER" id="PTHR43331">
    <property type="entry name" value="HOMOSERINE DEHYDROGENASE"/>
    <property type="match status" value="1"/>
</dbReference>
<dbReference type="PANTHER" id="PTHR43331:SF1">
    <property type="entry name" value="HOMOSERINE DEHYDROGENASE"/>
    <property type="match status" value="1"/>
</dbReference>
<dbReference type="NCBIfam" id="NF005290">
    <property type="entry name" value="PRK06813.1"/>
    <property type="match status" value="1"/>
</dbReference>
<comment type="similarity">
    <text evidence="3">Belongs to the homoserine dehydrogenase family.</text>
</comment>
<keyword evidence="17" id="KW-1185">Reference proteome</keyword>
<evidence type="ECO:0000256" key="7">
    <source>
        <dbReference type="ARBA" id="ARBA00022697"/>
    </source>
</evidence>
<keyword evidence="7" id="KW-0791">Threonine biosynthesis</keyword>
<proteinExistence type="inferred from homology"/>
<dbReference type="GO" id="GO:0009086">
    <property type="term" value="P:methionine biosynthetic process"/>
    <property type="evidence" value="ECO:0007669"/>
    <property type="project" value="UniProtKB-KW"/>
</dbReference>
<evidence type="ECO:0000256" key="6">
    <source>
        <dbReference type="ARBA" id="ARBA00022605"/>
    </source>
</evidence>
<reference evidence="16 17" key="1">
    <citation type="journal article" date="2003" name="Proc. Natl. Acad. Sci. U.S.A.">
        <title>The genome sequence of Clostridium tetani, the causative agent of tetanus disease.</title>
        <authorList>
            <person name="Brueggemann H."/>
            <person name="Baumer S."/>
            <person name="Fricke W.F."/>
            <person name="Wiezer A."/>
            <person name="Liesegang H."/>
            <person name="Decker I."/>
            <person name="Herzberg C."/>
            <person name="Martinez-Arias R."/>
            <person name="Merkl R."/>
            <person name="Henne A."/>
            <person name="Gottschalk G."/>
        </authorList>
    </citation>
    <scope>NUCLEOTIDE SEQUENCE [LARGE SCALE GENOMIC DNA]</scope>
    <source>
        <strain evidence="17">Massachusetts / E88</strain>
    </source>
</reference>